<keyword evidence="3" id="KW-0238">DNA-binding</keyword>
<comment type="function">
    <text evidence="5">Transcriptional repressor for the pyruvate dehydrogenase complex genes aceEF and lpd.</text>
</comment>
<dbReference type="InterPro" id="IPR036388">
    <property type="entry name" value="WH-like_DNA-bd_sf"/>
</dbReference>
<protein>
    <recommendedName>
        <fullName evidence="6">Pyruvate dehydrogenase complex repressor</fullName>
    </recommendedName>
</protein>
<dbReference type="PROSITE" id="PS50949">
    <property type="entry name" value="HTH_GNTR"/>
    <property type="match status" value="1"/>
</dbReference>
<keyword evidence="2" id="KW-0805">Transcription regulation</keyword>
<dbReference type="PANTHER" id="PTHR43537">
    <property type="entry name" value="TRANSCRIPTIONAL REGULATOR, GNTR FAMILY"/>
    <property type="match status" value="1"/>
</dbReference>
<dbReference type="Pfam" id="PF07729">
    <property type="entry name" value="FCD"/>
    <property type="match status" value="1"/>
</dbReference>
<dbReference type="InterPro" id="IPR008920">
    <property type="entry name" value="TF_FadR/GntR_C"/>
</dbReference>
<dbReference type="GO" id="GO:0003700">
    <property type="term" value="F:DNA-binding transcription factor activity"/>
    <property type="evidence" value="ECO:0007669"/>
    <property type="project" value="InterPro"/>
</dbReference>
<dbReference type="GO" id="GO:0003677">
    <property type="term" value="F:DNA binding"/>
    <property type="evidence" value="ECO:0007669"/>
    <property type="project" value="UniProtKB-KW"/>
</dbReference>
<dbReference type="SUPFAM" id="SSF46785">
    <property type="entry name" value="Winged helix' DNA-binding domain"/>
    <property type="match status" value="1"/>
</dbReference>
<dbReference type="Gene3D" id="1.10.10.10">
    <property type="entry name" value="Winged helix-like DNA-binding domain superfamily/Winged helix DNA-binding domain"/>
    <property type="match status" value="1"/>
</dbReference>
<feature type="compositionally biased region" description="Basic and acidic residues" evidence="7">
    <location>
        <begin position="245"/>
        <end position="258"/>
    </location>
</feature>
<dbReference type="Pfam" id="PF00392">
    <property type="entry name" value="GntR"/>
    <property type="match status" value="1"/>
</dbReference>
<feature type="domain" description="HTH gntR-type" evidence="8">
    <location>
        <begin position="8"/>
        <end position="76"/>
    </location>
</feature>
<evidence type="ECO:0000313" key="10">
    <source>
        <dbReference type="Proteomes" id="UP000664779"/>
    </source>
</evidence>
<dbReference type="Proteomes" id="UP000664779">
    <property type="component" value="Unassembled WGS sequence"/>
</dbReference>
<feature type="region of interest" description="Disordered" evidence="7">
    <location>
        <begin position="244"/>
        <end position="269"/>
    </location>
</feature>
<dbReference type="SMART" id="SM00895">
    <property type="entry name" value="FCD"/>
    <property type="match status" value="1"/>
</dbReference>
<evidence type="ECO:0000256" key="7">
    <source>
        <dbReference type="SAM" id="MobiDB-lite"/>
    </source>
</evidence>
<dbReference type="AlphaFoldDB" id="A0A939ENR9"/>
<keyword evidence="10" id="KW-1185">Reference proteome</keyword>
<name>A0A939ENR9_9HYPH</name>
<evidence type="ECO:0000256" key="4">
    <source>
        <dbReference type="ARBA" id="ARBA00023163"/>
    </source>
</evidence>
<dbReference type="Gene3D" id="1.20.120.530">
    <property type="entry name" value="GntR ligand-binding domain-like"/>
    <property type="match status" value="1"/>
</dbReference>
<evidence type="ECO:0000256" key="1">
    <source>
        <dbReference type="ARBA" id="ARBA00022491"/>
    </source>
</evidence>
<dbReference type="SUPFAM" id="SSF48008">
    <property type="entry name" value="GntR ligand-binding domain-like"/>
    <property type="match status" value="1"/>
</dbReference>
<dbReference type="InterPro" id="IPR036390">
    <property type="entry name" value="WH_DNA-bd_sf"/>
</dbReference>
<organism evidence="9 10">
    <name type="scientific">Roseibium limicola</name>
    <dbReference type="NCBI Taxonomy" id="2816037"/>
    <lineage>
        <taxon>Bacteria</taxon>
        <taxon>Pseudomonadati</taxon>
        <taxon>Pseudomonadota</taxon>
        <taxon>Alphaproteobacteria</taxon>
        <taxon>Hyphomicrobiales</taxon>
        <taxon>Stappiaceae</taxon>
        <taxon>Roseibium</taxon>
    </lineage>
</organism>
<dbReference type="InterPro" id="IPR011711">
    <property type="entry name" value="GntR_C"/>
</dbReference>
<sequence length="269" mass="29965">MFEKIPSSRTADAVTQQIEKLILAGVLRPGDRLPAERELAAQLDVSRPVLRESLKTLESQDLLVSRPGGGTFVADVIGPIFSEPVVALIERHTDAADDYLEFRRDLESQSAAYAAERASDTDLAILDELISNMKTAYAHRDHAREAILDTEFHQAIGEAAHNVILMHCLRSCYRLLENGILVNQRFLFDMPGARETLLEQHERIAQAIANRAPDEAAQASRDHIDFVRQAVRETKALTSRQTLADLRRSGRQNSRDTALDTTGGKRRSS</sequence>
<dbReference type="PRINTS" id="PR00035">
    <property type="entry name" value="HTHGNTR"/>
</dbReference>
<dbReference type="CDD" id="cd07377">
    <property type="entry name" value="WHTH_GntR"/>
    <property type="match status" value="1"/>
</dbReference>
<dbReference type="PANTHER" id="PTHR43537:SF34">
    <property type="entry name" value="PYRUVATE DEHYDROGENASE COMPLEX REPRESSOR"/>
    <property type="match status" value="1"/>
</dbReference>
<dbReference type="EMBL" id="JAFLNF010000004">
    <property type="protein sequence ID" value="MBO0345822.1"/>
    <property type="molecule type" value="Genomic_DNA"/>
</dbReference>
<dbReference type="InterPro" id="IPR000524">
    <property type="entry name" value="Tscrpt_reg_HTH_GntR"/>
</dbReference>
<evidence type="ECO:0000256" key="6">
    <source>
        <dbReference type="ARBA" id="ARBA00039592"/>
    </source>
</evidence>
<dbReference type="SMART" id="SM00345">
    <property type="entry name" value="HTH_GNTR"/>
    <property type="match status" value="1"/>
</dbReference>
<evidence type="ECO:0000259" key="8">
    <source>
        <dbReference type="PROSITE" id="PS50949"/>
    </source>
</evidence>
<keyword evidence="1" id="KW-0678">Repressor</keyword>
<reference evidence="9" key="1">
    <citation type="submission" date="2021-03" db="EMBL/GenBank/DDBJ databases">
        <title>Roseibium sp. CAU 1637 isolated from Incheon.</title>
        <authorList>
            <person name="Kim W."/>
        </authorList>
    </citation>
    <scope>NUCLEOTIDE SEQUENCE</scope>
    <source>
        <strain evidence="9">CAU 1637</strain>
    </source>
</reference>
<evidence type="ECO:0000256" key="2">
    <source>
        <dbReference type="ARBA" id="ARBA00023015"/>
    </source>
</evidence>
<evidence type="ECO:0000256" key="5">
    <source>
        <dbReference type="ARBA" id="ARBA00037357"/>
    </source>
</evidence>
<comment type="caution">
    <text evidence="9">The sequence shown here is derived from an EMBL/GenBank/DDBJ whole genome shotgun (WGS) entry which is preliminary data.</text>
</comment>
<proteinExistence type="predicted"/>
<gene>
    <name evidence="9" type="ORF">J0X15_11380</name>
</gene>
<evidence type="ECO:0000313" key="9">
    <source>
        <dbReference type="EMBL" id="MBO0345822.1"/>
    </source>
</evidence>
<evidence type="ECO:0000256" key="3">
    <source>
        <dbReference type="ARBA" id="ARBA00023125"/>
    </source>
</evidence>
<dbReference type="RefSeq" id="WP_206940741.1">
    <property type="nucleotide sequence ID" value="NZ_JAFLNF010000004.1"/>
</dbReference>
<keyword evidence="4" id="KW-0804">Transcription</keyword>
<accession>A0A939ENR9</accession>